<evidence type="ECO:0000256" key="1">
    <source>
        <dbReference type="ARBA" id="ARBA00005664"/>
    </source>
</evidence>
<dbReference type="Gene3D" id="3.90.550.10">
    <property type="entry name" value="Spore Coat Polysaccharide Biosynthesis Protein SpsA, Chain A"/>
    <property type="match status" value="1"/>
</dbReference>
<comment type="similarity">
    <text evidence="1">Belongs to the glycosyltransferase 34 family.</text>
</comment>
<proteinExistence type="inferred from homology"/>
<dbReference type="OrthoDB" id="407658at2759"/>
<dbReference type="AlphaFoldDB" id="A0A812V1J2"/>
<dbReference type="GO" id="GO:0000139">
    <property type="term" value="C:Golgi membrane"/>
    <property type="evidence" value="ECO:0007669"/>
    <property type="project" value="TreeGrafter"/>
</dbReference>
<organism evidence="4 5">
    <name type="scientific">Symbiodinium natans</name>
    <dbReference type="NCBI Taxonomy" id="878477"/>
    <lineage>
        <taxon>Eukaryota</taxon>
        <taxon>Sar</taxon>
        <taxon>Alveolata</taxon>
        <taxon>Dinophyceae</taxon>
        <taxon>Suessiales</taxon>
        <taxon>Symbiodiniaceae</taxon>
        <taxon>Symbiodinium</taxon>
    </lineage>
</organism>
<evidence type="ECO:0000313" key="5">
    <source>
        <dbReference type="Proteomes" id="UP000604046"/>
    </source>
</evidence>
<keyword evidence="2" id="KW-0328">Glycosyltransferase</keyword>
<dbReference type="GO" id="GO:0016757">
    <property type="term" value="F:glycosyltransferase activity"/>
    <property type="evidence" value="ECO:0007669"/>
    <property type="project" value="UniProtKB-KW"/>
</dbReference>
<keyword evidence="5" id="KW-1185">Reference proteome</keyword>
<name>A0A812V1J2_9DINO</name>
<sequence length="548" mass="61623">MDADGRTNLRFLLVTAHDVDYKIGFLCSVVNEAYCKKHGYGFLRVVQSRDDMCKLSSGRHLAWAKVALLRYLLSTTLSPTSPTSPSAPAWVSKGMSPVSDFDYVVWIDADAMVLNHALKLEHFVTTAQEADFIIGEDMADTDFLNTGLMFFRARSAWCQDLLQKWWDDSDARWHHEVCWDQTGLCGLLQTRGILGKKKDWFSWHGGLQHKHLQRTFVFDCGSFNFKYINNCNFVFHAVGERELLFSFSCQLMLKKDRLEKAVRHGFVANGQDVAELEELEGSGFLHLHPEHVDAAKLQLQQALQFWRAFGTSCSGTNGQPPPCSWGLNVPLSCDGDGDNLTRSSVSEAVLQMRETFSTHCRPVLISAGFDSHQSRSSQLSPAILLRFFADMPVRLVRLQPEQSTDRTTCGARFWQLWAYAAGCPPPFSPLSSTSYNPWCLRDWRPWQALQSPCPLLEVAAFLPPWMHQAFPELAIEKFPALDVEPPHSEMPPRASAHDSQALRTHASQAYAGTKPGVLVTPCVVVVVWKTYCSYGLIVFSSAQILGMY</sequence>
<dbReference type="InterPro" id="IPR029044">
    <property type="entry name" value="Nucleotide-diphossugar_trans"/>
</dbReference>
<dbReference type="EMBL" id="CAJNDS010002771">
    <property type="protein sequence ID" value="CAE7591522.1"/>
    <property type="molecule type" value="Genomic_DNA"/>
</dbReference>
<comment type="caution">
    <text evidence="4">The sequence shown here is derived from an EMBL/GenBank/DDBJ whole genome shotgun (WGS) entry which is preliminary data.</text>
</comment>
<accession>A0A812V1J2</accession>
<dbReference type="Proteomes" id="UP000604046">
    <property type="component" value="Unassembled WGS sequence"/>
</dbReference>
<evidence type="ECO:0000256" key="3">
    <source>
        <dbReference type="ARBA" id="ARBA00022679"/>
    </source>
</evidence>
<dbReference type="PANTHER" id="PTHR31306">
    <property type="entry name" value="ALPHA-1,6-MANNOSYLTRANSFERASE MNN11-RELATED"/>
    <property type="match status" value="1"/>
</dbReference>
<keyword evidence="3" id="KW-0808">Transferase</keyword>
<reference evidence="4" key="1">
    <citation type="submission" date="2021-02" db="EMBL/GenBank/DDBJ databases">
        <authorList>
            <person name="Dougan E. K."/>
            <person name="Rhodes N."/>
            <person name="Thang M."/>
            <person name="Chan C."/>
        </authorList>
    </citation>
    <scope>NUCLEOTIDE SEQUENCE</scope>
</reference>
<evidence type="ECO:0000313" key="4">
    <source>
        <dbReference type="EMBL" id="CAE7591522.1"/>
    </source>
</evidence>
<dbReference type="PANTHER" id="PTHR31306:SF4">
    <property type="entry name" value="ALPHA-1,2-GALACTOSYLTRANSFERASE"/>
    <property type="match status" value="1"/>
</dbReference>
<evidence type="ECO:0000256" key="2">
    <source>
        <dbReference type="ARBA" id="ARBA00022676"/>
    </source>
</evidence>
<evidence type="ECO:0008006" key="6">
    <source>
        <dbReference type="Google" id="ProtNLM"/>
    </source>
</evidence>
<dbReference type="GO" id="GO:0006487">
    <property type="term" value="P:protein N-linked glycosylation"/>
    <property type="evidence" value="ECO:0007669"/>
    <property type="project" value="TreeGrafter"/>
</dbReference>
<dbReference type="InterPro" id="IPR008630">
    <property type="entry name" value="Glyco_trans_34"/>
</dbReference>
<protein>
    <recommendedName>
        <fullName evidence="6">Nucleotide-diphospho-sugar transferase domain-containing protein</fullName>
    </recommendedName>
</protein>
<gene>
    <name evidence="4" type="ORF">SNAT2548_LOCUS33677</name>
</gene>